<dbReference type="InterPro" id="IPR024344">
    <property type="entry name" value="MDMPI_metal-binding"/>
</dbReference>
<feature type="domain" description="Mycothiol-dependent maleylpyruvate isomerase metal-binding" evidence="1">
    <location>
        <begin position="18"/>
        <end position="71"/>
    </location>
</feature>
<dbReference type="GO" id="GO:0016853">
    <property type="term" value="F:isomerase activity"/>
    <property type="evidence" value="ECO:0007669"/>
    <property type="project" value="UniProtKB-KW"/>
</dbReference>
<evidence type="ECO:0000259" key="1">
    <source>
        <dbReference type="Pfam" id="PF11716"/>
    </source>
</evidence>
<sequence length="80" mass="9134">MSRLTYEQYCDAVEAVDARYVELLAGSDLEPQVPTCPGWTLADLTKHHGTTYRWMEPLVRSRATERVRSRDVPLDLPQDG</sequence>
<keyword evidence="2" id="KW-0413">Isomerase</keyword>
<keyword evidence="3" id="KW-1185">Reference proteome</keyword>
<reference evidence="3" key="1">
    <citation type="journal article" date="2019" name="Int. J. Syst. Evol. Microbiol.">
        <title>The Global Catalogue of Microorganisms (GCM) 10K type strain sequencing project: providing services to taxonomists for standard genome sequencing and annotation.</title>
        <authorList>
            <consortium name="The Broad Institute Genomics Platform"/>
            <consortium name="The Broad Institute Genome Sequencing Center for Infectious Disease"/>
            <person name="Wu L."/>
            <person name="Ma J."/>
        </authorList>
    </citation>
    <scope>NUCLEOTIDE SEQUENCE [LARGE SCALE GENOMIC DNA]</scope>
    <source>
        <strain evidence="3">ICMP 6774ER</strain>
    </source>
</reference>
<comment type="caution">
    <text evidence="2">The sequence shown here is derived from an EMBL/GenBank/DDBJ whole genome shotgun (WGS) entry which is preliminary data.</text>
</comment>
<dbReference type="PANTHER" id="PTHR40758:SF1">
    <property type="entry name" value="CONSERVED PROTEIN"/>
    <property type="match status" value="1"/>
</dbReference>
<dbReference type="PANTHER" id="PTHR40758">
    <property type="entry name" value="CONSERVED PROTEIN"/>
    <property type="match status" value="1"/>
</dbReference>
<proteinExistence type="predicted"/>
<evidence type="ECO:0000313" key="3">
    <source>
        <dbReference type="Proteomes" id="UP001597368"/>
    </source>
</evidence>
<dbReference type="Pfam" id="PF11716">
    <property type="entry name" value="MDMPI_N"/>
    <property type="match status" value="1"/>
</dbReference>
<dbReference type="EMBL" id="JBHUFV010000043">
    <property type="protein sequence ID" value="MFD1935384.1"/>
    <property type="molecule type" value="Genomic_DNA"/>
</dbReference>
<dbReference type="RefSeq" id="WP_379575503.1">
    <property type="nucleotide sequence ID" value="NZ_JBHUFV010000043.1"/>
</dbReference>
<accession>A0ABW4T4M7</accession>
<gene>
    <name evidence="2" type="ORF">ACFSKW_28305</name>
</gene>
<protein>
    <submittedName>
        <fullName evidence="2">Maleylpyruvate isomerase N-terminal domain-containing protein</fullName>
    </submittedName>
</protein>
<evidence type="ECO:0000313" key="2">
    <source>
        <dbReference type="EMBL" id="MFD1935384.1"/>
    </source>
</evidence>
<name>A0ABW4T4M7_9ACTN</name>
<dbReference type="Proteomes" id="UP001597368">
    <property type="component" value="Unassembled WGS sequence"/>
</dbReference>
<organism evidence="2 3">
    <name type="scientific">Nonomuraea mangrovi</name>
    <dbReference type="NCBI Taxonomy" id="2316207"/>
    <lineage>
        <taxon>Bacteria</taxon>
        <taxon>Bacillati</taxon>
        <taxon>Actinomycetota</taxon>
        <taxon>Actinomycetes</taxon>
        <taxon>Streptosporangiales</taxon>
        <taxon>Streptosporangiaceae</taxon>
        <taxon>Nonomuraea</taxon>
    </lineage>
</organism>